<evidence type="ECO:0000313" key="8">
    <source>
        <dbReference type="EMBL" id="KPI36800.1"/>
    </source>
</evidence>
<dbReference type="InterPro" id="IPR036259">
    <property type="entry name" value="MFS_trans_sf"/>
</dbReference>
<feature type="transmembrane region" description="Helical" evidence="6">
    <location>
        <begin position="371"/>
        <end position="390"/>
    </location>
</feature>
<accession>A0A0N1HJR8</accession>
<feature type="transmembrane region" description="Helical" evidence="6">
    <location>
        <begin position="314"/>
        <end position="335"/>
    </location>
</feature>
<dbReference type="GeneID" id="28732544"/>
<dbReference type="AlphaFoldDB" id="A0A0N1HJR8"/>
<name>A0A0N1HJR8_9EURO</name>
<keyword evidence="3 6" id="KW-0812">Transmembrane</keyword>
<gene>
    <name evidence="8" type="ORF">AB675_11787</name>
</gene>
<feature type="transmembrane region" description="Helical" evidence="6">
    <location>
        <begin position="118"/>
        <end position="140"/>
    </location>
</feature>
<dbReference type="GO" id="GO:0005351">
    <property type="term" value="F:carbohydrate:proton symporter activity"/>
    <property type="evidence" value="ECO:0007669"/>
    <property type="project" value="TreeGrafter"/>
</dbReference>
<dbReference type="EMBL" id="LFJN01000028">
    <property type="protein sequence ID" value="KPI36800.1"/>
    <property type="molecule type" value="Genomic_DNA"/>
</dbReference>
<dbReference type="PANTHER" id="PTHR48022">
    <property type="entry name" value="PLASTIDIC GLUCOSE TRANSPORTER 4"/>
    <property type="match status" value="1"/>
</dbReference>
<feature type="transmembrane region" description="Helical" evidence="6">
    <location>
        <begin position="439"/>
        <end position="460"/>
    </location>
</feature>
<evidence type="ECO:0000256" key="4">
    <source>
        <dbReference type="ARBA" id="ARBA00022989"/>
    </source>
</evidence>
<feature type="transmembrane region" description="Helical" evidence="6">
    <location>
        <begin position="276"/>
        <end position="294"/>
    </location>
</feature>
<comment type="caution">
    <text evidence="8">The sequence shown here is derived from an EMBL/GenBank/DDBJ whole genome shotgun (WGS) entry which is preliminary data.</text>
</comment>
<feature type="transmembrane region" description="Helical" evidence="6">
    <location>
        <begin position="411"/>
        <end position="427"/>
    </location>
</feature>
<sequence length="527" mass="58489">MGLHDREGLLKRQRLNAYTLFILCTLGLGSLTYGYTASIIGTTLGQPSFIQYFELDTRPNATDLIASTNGLFQTGGVLGTLFLPWVCDKYGRRWACALSAFLALLSGAFLAGSVHIGMFLAFGFVAGASAFMILAAVPILMNEIVPVHLRGALVDVHAVMLVLGYTIQGWVGFGFFFWKTTSNNTWRPPVAIQCFWPLCLLIALPFMPESPRWLCMKDRHEEARAVLFRLHADPTDPENEVANAEFYQIQKQIEIDRTLGSSWVQMWKKPSYRKRAFLAIGTTGIVQCSGVLVINNYGPSLYSQLGFSPTKQLLYPAAWLTFALGMNVMGMFFVDRFPRNKYIAFGVLGCMATLIVEAALVAQYVPSDNNAALQAAVAMFFIFQVFYGLCLDGTQFSYLGEIFPTHLRAKGVCLGVSMISLMNIIWLQSAPTAFATIGWKFYLCFIIPGTIGGVVMWVWFPDTLGRPLEEVAEIFGDKDEVAVYMRDLEVDWERKKVTGGVREEVEGDGKGVLVEKTGDGVESRHVD</sequence>
<dbReference type="Proteomes" id="UP000038010">
    <property type="component" value="Unassembled WGS sequence"/>
</dbReference>
<dbReference type="InterPro" id="IPR050360">
    <property type="entry name" value="MFS_Sugar_Transporters"/>
</dbReference>
<dbReference type="SUPFAM" id="SSF103473">
    <property type="entry name" value="MFS general substrate transporter"/>
    <property type="match status" value="1"/>
</dbReference>
<reference evidence="8 9" key="1">
    <citation type="submission" date="2015-06" db="EMBL/GenBank/DDBJ databases">
        <title>Draft genome of the ant-associated black yeast Phialophora attae CBS 131958.</title>
        <authorList>
            <person name="Moreno L.F."/>
            <person name="Stielow B.J."/>
            <person name="de Hoog S."/>
            <person name="Vicente V.A."/>
            <person name="Weiss V.A."/>
            <person name="de Vries M."/>
            <person name="Cruz L.M."/>
            <person name="Souza E.M."/>
        </authorList>
    </citation>
    <scope>NUCLEOTIDE SEQUENCE [LARGE SCALE GENOMIC DNA]</scope>
    <source>
        <strain evidence="8 9">CBS 131958</strain>
    </source>
</reference>
<evidence type="ECO:0000256" key="6">
    <source>
        <dbReference type="SAM" id="Phobius"/>
    </source>
</evidence>
<proteinExistence type="inferred from homology"/>
<dbReference type="OrthoDB" id="6612291at2759"/>
<feature type="transmembrane region" description="Helical" evidence="6">
    <location>
        <begin position="342"/>
        <end position="365"/>
    </location>
</feature>
<keyword evidence="8" id="KW-0762">Sugar transport</keyword>
<evidence type="ECO:0000256" key="3">
    <source>
        <dbReference type="ARBA" id="ARBA00022692"/>
    </source>
</evidence>
<feature type="transmembrane region" description="Helical" evidence="6">
    <location>
        <begin position="94"/>
        <end position="112"/>
    </location>
</feature>
<comment type="subcellular location">
    <subcellularLocation>
        <location evidence="1">Membrane</location>
        <topology evidence="1">Multi-pass membrane protein</topology>
    </subcellularLocation>
</comment>
<evidence type="ECO:0000259" key="7">
    <source>
        <dbReference type="PROSITE" id="PS50850"/>
    </source>
</evidence>
<feature type="transmembrane region" description="Helical" evidence="6">
    <location>
        <begin position="20"/>
        <end position="44"/>
    </location>
</feature>
<keyword evidence="9" id="KW-1185">Reference proteome</keyword>
<dbReference type="InterPro" id="IPR005828">
    <property type="entry name" value="MFS_sugar_transport-like"/>
</dbReference>
<comment type="similarity">
    <text evidence="2">Belongs to the major facilitator superfamily. Sugar transporter (TC 2.A.1.1) family.</text>
</comment>
<dbReference type="Pfam" id="PF00083">
    <property type="entry name" value="Sugar_tr"/>
    <property type="match status" value="1"/>
</dbReference>
<evidence type="ECO:0000256" key="2">
    <source>
        <dbReference type="ARBA" id="ARBA00010992"/>
    </source>
</evidence>
<dbReference type="GO" id="GO:0016020">
    <property type="term" value="C:membrane"/>
    <property type="evidence" value="ECO:0007669"/>
    <property type="project" value="UniProtKB-SubCell"/>
</dbReference>
<evidence type="ECO:0000256" key="1">
    <source>
        <dbReference type="ARBA" id="ARBA00004141"/>
    </source>
</evidence>
<dbReference type="RefSeq" id="XP_017996763.1">
    <property type="nucleotide sequence ID" value="XM_018140663.1"/>
</dbReference>
<dbReference type="VEuPathDB" id="FungiDB:AB675_11787"/>
<feature type="transmembrane region" description="Helical" evidence="6">
    <location>
        <begin position="152"/>
        <end position="178"/>
    </location>
</feature>
<evidence type="ECO:0000313" key="9">
    <source>
        <dbReference type="Proteomes" id="UP000038010"/>
    </source>
</evidence>
<dbReference type="PANTHER" id="PTHR48022:SF11">
    <property type="entry name" value="MONOSACCHARIDE TRANSPORTER (HXT8), PUTATIVE (AFU_ORTHOLOGUE AFUA_2G08120)-RELATED"/>
    <property type="match status" value="1"/>
</dbReference>
<protein>
    <submittedName>
        <fullName evidence="8">High-affinity glucose transporter</fullName>
    </submittedName>
</protein>
<evidence type="ECO:0000256" key="5">
    <source>
        <dbReference type="ARBA" id="ARBA00023136"/>
    </source>
</evidence>
<feature type="domain" description="Major facilitator superfamily (MFS) profile" evidence="7">
    <location>
        <begin position="22"/>
        <end position="464"/>
    </location>
</feature>
<organism evidence="8 9">
    <name type="scientific">Cyphellophora attinorum</name>
    <dbReference type="NCBI Taxonomy" id="1664694"/>
    <lineage>
        <taxon>Eukaryota</taxon>
        <taxon>Fungi</taxon>
        <taxon>Dikarya</taxon>
        <taxon>Ascomycota</taxon>
        <taxon>Pezizomycotina</taxon>
        <taxon>Eurotiomycetes</taxon>
        <taxon>Chaetothyriomycetidae</taxon>
        <taxon>Chaetothyriales</taxon>
        <taxon>Cyphellophoraceae</taxon>
        <taxon>Cyphellophora</taxon>
    </lineage>
</organism>
<dbReference type="PROSITE" id="PS50850">
    <property type="entry name" value="MFS"/>
    <property type="match status" value="1"/>
</dbReference>
<keyword evidence="8" id="KW-0813">Transport</keyword>
<keyword evidence="4 6" id="KW-1133">Transmembrane helix</keyword>
<keyword evidence="5 6" id="KW-0472">Membrane</keyword>
<dbReference type="Gene3D" id="1.20.1250.20">
    <property type="entry name" value="MFS general substrate transporter like domains"/>
    <property type="match status" value="1"/>
</dbReference>
<dbReference type="InterPro" id="IPR020846">
    <property type="entry name" value="MFS_dom"/>
</dbReference>